<evidence type="ECO:0000313" key="5">
    <source>
        <dbReference type="Proteomes" id="UP001595868"/>
    </source>
</evidence>
<dbReference type="Gene3D" id="6.20.350.10">
    <property type="match status" value="2"/>
</dbReference>
<evidence type="ECO:0000259" key="3">
    <source>
        <dbReference type="Pfam" id="PF02254"/>
    </source>
</evidence>
<keyword evidence="5" id="KW-1185">Reference proteome</keyword>
<feature type="domain" description="RCK N-terminal" evidence="3">
    <location>
        <begin position="120"/>
        <end position="228"/>
    </location>
</feature>
<dbReference type="PANTHER" id="PTHR43833">
    <property type="entry name" value="POTASSIUM CHANNEL PROTEIN 2-RELATED-RELATED"/>
    <property type="match status" value="1"/>
</dbReference>
<organism evidence="4 5">
    <name type="scientific">Micromonospora zhanjiangensis</name>
    <dbReference type="NCBI Taxonomy" id="1522057"/>
    <lineage>
        <taxon>Bacteria</taxon>
        <taxon>Bacillati</taxon>
        <taxon>Actinomycetota</taxon>
        <taxon>Actinomycetes</taxon>
        <taxon>Micromonosporales</taxon>
        <taxon>Micromonosporaceae</taxon>
        <taxon>Micromonospora</taxon>
    </lineage>
</organism>
<dbReference type="Pfam" id="PF02254">
    <property type="entry name" value="TrkA_N"/>
    <property type="match status" value="1"/>
</dbReference>
<dbReference type="InterPro" id="IPR003148">
    <property type="entry name" value="RCK_N"/>
</dbReference>
<keyword evidence="1" id="KW-1133">Transmembrane helix</keyword>
<dbReference type="RefSeq" id="WP_377543814.1">
    <property type="nucleotide sequence ID" value="NZ_JBHSBN010000005.1"/>
</dbReference>
<proteinExistence type="predicted"/>
<sequence length="588" mass="64419">MRVSDGGFGDPRRAPTANVLRLLFAAIGVVSVVFGYFGLREYAPDGQSLSGSPLDLLYYDLQLFVLGSPPLDEGGPYPVLLDIARFSAPAFTVYAFVEAGRALFATELRRWRIRRSRDHVIVCGDGMVASTLTRRLRAAGEKVVTVPSGAVTGTGSGAVPTDAGPDALRVAGAARDPDVLRAAGIDRARALYACTDDSAGNTAIALSAARRGRRTPLCVYAQVADPELCLALQARHLGLAEPPGARVDFFNIDDLAARKLFVQEPLVAVRGGPPRVVILGATAFGRAVLAELARRWRVREPHGPNQVPVALVDDEATTTAAQLTHRYPFLSRVCRIIPYDGGLPELLNDDRFALPPDRVFICYDDEERALKTALTAEQLWHGGPGSVVVRLDRLASLRAAFDHERGDHLLDDLSGALRLYGVVHAACDPALIGDDLVERLARVIHESYLMSRRRHGEQPEANPALVPWEDLPEPLRRTNRDQAKDIGRKLRELGCALSPRVGPGEEHSLAESEIERLAILEHQRWLSARVAAGWRYAEDRDDDRLLHPAVRAWDHLHDDMRERNHDAIRELPAILADAGFRIVRVGDA</sequence>
<dbReference type="SUPFAM" id="SSF51735">
    <property type="entry name" value="NAD(P)-binding Rossmann-fold domains"/>
    <property type="match status" value="1"/>
</dbReference>
<evidence type="ECO:0000259" key="2">
    <source>
        <dbReference type="Pfam" id="PF02026"/>
    </source>
</evidence>
<reference evidence="5" key="1">
    <citation type="journal article" date="2019" name="Int. J. Syst. Evol. Microbiol.">
        <title>The Global Catalogue of Microorganisms (GCM) 10K type strain sequencing project: providing services to taxonomists for standard genome sequencing and annotation.</title>
        <authorList>
            <consortium name="The Broad Institute Genomics Platform"/>
            <consortium name="The Broad Institute Genome Sequencing Center for Infectious Disease"/>
            <person name="Wu L."/>
            <person name="Ma J."/>
        </authorList>
    </citation>
    <scope>NUCLEOTIDE SEQUENCE [LARGE SCALE GENOMIC DNA]</scope>
    <source>
        <strain evidence="5">2902at01</strain>
    </source>
</reference>
<name>A0ABV8KJL7_9ACTN</name>
<evidence type="ECO:0000313" key="4">
    <source>
        <dbReference type="EMBL" id="MFC4106231.1"/>
    </source>
</evidence>
<feature type="domain" description="Ryanodine receptor Ryr" evidence="2">
    <location>
        <begin position="512"/>
        <end position="582"/>
    </location>
</feature>
<dbReference type="EMBL" id="JBHSBN010000005">
    <property type="protein sequence ID" value="MFC4106231.1"/>
    <property type="molecule type" value="Genomic_DNA"/>
</dbReference>
<evidence type="ECO:0000256" key="1">
    <source>
        <dbReference type="SAM" id="Phobius"/>
    </source>
</evidence>
<comment type="caution">
    <text evidence="4">The sequence shown here is derived from an EMBL/GenBank/DDBJ whole genome shotgun (WGS) entry which is preliminary data.</text>
</comment>
<keyword evidence="1" id="KW-0812">Transmembrane</keyword>
<keyword evidence="1" id="KW-0472">Membrane</keyword>
<dbReference type="Pfam" id="PF02026">
    <property type="entry name" value="RyR"/>
    <property type="match status" value="1"/>
</dbReference>
<dbReference type="InterPro" id="IPR036291">
    <property type="entry name" value="NAD(P)-bd_dom_sf"/>
</dbReference>
<dbReference type="Gene3D" id="3.40.50.720">
    <property type="entry name" value="NAD(P)-binding Rossmann-like Domain"/>
    <property type="match status" value="2"/>
</dbReference>
<dbReference type="InterPro" id="IPR003032">
    <property type="entry name" value="Ryanodine_rcpt"/>
</dbReference>
<gene>
    <name evidence="4" type="ORF">ACFOX0_09815</name>
</gene>
<dbReference type="Proteomes" id="UP001595868">
    <property type="component" value="Unassembled WGS sequence"/>
</dbReference>
<dbReference type="InterPro" id="IPR050721">
    <property type="entry name" value="Trk_Ktr_HKT_K-transport"/>
</dbReference>
<protein>
    <submittedName>
        <fullName evidence="4">RyR domain-containing protein</fullName>
    </submittedName>
</protein>
<feature type="transmembrane region" description="Helical" evidence="1">
    <location>
        <begin position="20"/>
        <end position="39"/>
    </location>
</feature>
<accession>A0ABV8KJL7</accession>